<protein>
    <submittedName>
        <fullName evidence="2">TlpA family protein disulfide reductase</fullName>
    </submittedName>
</protein>
<dbReference type="InterPro" id="IPR000866">
    <property type="entry name" value="AhpC/TSA"/>
</dbReference>
<dbReference type="RefSeq" id="WP_119910021.1">
    <property type="nucleotide sequence ID" value="NZ_QZCH01000005.1"/>
</dbReference>
<evidence type="ECO:0000313" key="3">
    <source>
        <dbReference type="Proteomes" id="UP000283255"/>
    </source>
</evidence>
<feature type="domain" description="Thioredoxin" evidence="1">
    <location>
        <begin position="8"/>
        <end position="147"/>
    </location>
</feature>
<dbReference type="GO" id="GO:0016209">
    <property type="term" value="F:antioxidant activity"/>
    <property type="evidence" value="ECO:0007669"/>
    <property type="project" value="InterPro"/>
</dbReference>
<gene>
    <name evidence="2" type="ORF">D1Z90_06915</name>
</gene>
<proteinExistence type="predicted"/>
<dbReference type="SUPFAM" id="SSF52833">
    <property type="entry name" value="Thioredoxin-like"/>
    <property type="match status" value="1"/>
</dbReference>
<dbReference type="PROSITE" id="PS51257">
    <property type="entry name" value="PROKAR_LIPOPROTEIN"/>
    <property type="match status" value="1"/>
</dbReference>
<keyword evidence="3" id="KW-1185">Reference proteome</keyword>
<dbReference type="InterPro" id="IPR050553">
    <property type="entry name" value="Thioredoxin_ResA/DsbE_sf"/>
</dbReference>
<dbReference type="Gene3D" id="3.40.30.10">
    <property type="entry name" value="Glutaredoxin"/>
    <property type="match status" value="1"/>
</dbReference>
<dbReference type="Proteomes" id="UP000283255">
    <property type="component" value="Unassembled WGS sequence"/>
</dbReference>
<dbReference type="InterPro" id="IPR013766">
    <property type="entry name" value="Thioredoxin_domain"/>
</dbReference>
<accession>A0A418YGX7</accession>
<dbReference type="EMBL" id="QZCH01000005">
    <property type="protein sequence ID" value="RJG49090.1"/>
    <property type="molecule type" value="Genomic_DNA"/>
</dbReference>
<sequence length="148" mass="16681">MKKWILTSLLSGLLMACSEPQLQIHDGNKAALSDYQGRWLLVNYYADWCKPCIKELPALDAFAKQQDKVAVLAISYDDLSLDRLRQSHQNKQVSFPFASVISHDFPLQRPKVLPTTYLLGPNQEVQDVLVGEQTLTSLNQVMAKHGIN</sequence>
<reference evidence="2 3" key="1">
    <citation type="submission" date="2018-09" db="EMBL/GenBank/DDBJ databases">
        <authorList>
            <person name="Wang F."/>
        </authorList>
    </citation>
    <scope>NUCLEOTIDE SEQUENCE [LARGE SCALE GENOMIC DNA]</scope>
    <source>
        <strain evidence="2 3">PLHSC7-2</strain>
    </source>
</reference>
<dbReference type="AlphaFoldDB" id="A0A418YGX7"/>
<dbReference type="PROSITE" id="PS51352">
    <property type="entry name" value="THIOREDOXIN_2"/>
    <property type="match status" value="1"/>
</dbReference>
<dbReference type="InterPro" id="IPR036249">
    <property type="entry name" value="Thioredoxin-like_sf"/>
</dbReference>
<name>A0A418YGX7_9GAMM</name>
<dbReference type="GO" id="GO:0016491">
    <property type="term" value="F:oxidoreductase activity"/>
    <property type="evidence" value="ECO:0007669"/>
    <property type="project" value="InterPro"/>
</dbReference>
<dbReference type="Pfam" id="PF00578">
    <property type="entry name" value="AhpC-TSA"/>
    <property type="match status" value="1"/>
</dbReference>
<dbReference type="PANTHER" id="PTHR42852:SF18">
    <property type="entry name" value="CHROMOSOME UNDETERMINED SCAFFOLD_47, WHOLE GENOME SHOTGUN SEQUENCE"/>
    <property type="match status" value="1"/>
</dbReference>
<organism evidence="2 3">
    <name type="scientific">Motilimonas pumila</name>
    <dbReference type="NCBI Taxonomy" id="2303987"/>
    <lineage>
        <taxon>Bacteria</taxon>
        <taxon>Pseudomonadati</taxon>
        <taxon>Pseudomonadota</taxon>
        <taxon>Gammaproteobacteria</taxon>
        <taxon>Alteromonadales</taxon>
        <taxon>Alteromonadales genera incertae sedis</taxon>
        <taxon>Motilimonas</taxon>
    </lineage>
</organism>
<evidence type="ECO:0000313" key="2">
    <source>
        <dbReference type="EMBL" id="RJG49090.1"/>
    </source>
</evidence>
<comment type="caution">
    <text evidence="2">The sequence shown here is derived from an EMBL/GenBank/DDBJ whole genome shotgun (WGS) entry which is preliminary data.</text>
</comment>
<reference evidence="2 3" key="2">
    <citation type="submission" date="2019-01" db="EMBL/GenBank/DDBJ databases">
        <title>Motilimonas pumilus sp. nov., isolated from the gut of sea cucumber (Apostichopus japonicus).</title>
        <authorList>
            <person name="Wang F.-Q."/>
            <person name="Ren L.-H."/>
            <person name="Lin Y.-W."/>
            <person name="Sun G.-H."/>
            <person name="Du Z.-J."/>
            <person name="Zhao J.-X."/>
            <person name="Liu X.-J."/>
            <person name="Liu L.-J."/>
        </authorList>
    </citation>
    <scope>NUCLEOTIDE SEQUENCE [LARGE SCALE GENOMIC DNA]</scope>
    <source>
        <strain evidence="2 3">PLHSC7-2</strain>
    </source>
</reference>
<dbReference type="PANTHER" id="PTHR42852">
    <property type="entry name" value="THIOL:DISULFIDE INTERCHANGE PROTEIN DSBE"/>
    <property type="match status" value="1"/>
</dbReference>
<dbReference type="CDD" id="cd02966">
    <property type="entry name" value="TlpA_like_family"/>
    <property type="match status" value="1"/>
</dbReference>
<evidence type="ECO:0000259" key="1">
    <source>
        <dbReference type="PROSITE" id="PS51352"/>
    </source>
</evidence>
<dbReference type="OrthoDB" id="9799347at2"/>